<evidence type="ECO:0000256" key="4">
    <source>
        <dbReference type="ARBA" id="ARBA00022833"/>
    </source>
</evidence>
<protein>
    <recommendedName>
        <fullName evidence="6">MPN domain-containing protein</fullName>
    </recommendedName>
</protein>
<accession>A0ABY2QGH1</accession>
<gene>
    <name evidence="7" type="ORF">E5988_11570</name>
</gene>
<keyword evidence="4" id="KW-0862">Zinc</keyword>
<evidence type="ECO:0000259" key="6">
    <source>
        <dbReference type="PROSITE" id="PS50249"/>
    </source>
</evidence>
<dbReference type="InterPro" id="IPR051929">
    <property type="entry name" value="VirAsm_ModProt"/>
</dbReference>
<keyword evidence="1" id="KW-0645">Protease</keyword>
<keyword evidence="3" id="KW-0378">Hydrolase</keyword>
<dbReference type="PROSITE" id="PS50249">
    <property type="entry name" value="MPN"/>
    <property type="match status" value="1"/>
</dbReference>
<reference evidence="7 8" key="1">
    <citation type="submission" date="2019-04" db="EMBL/GenBank/DDBJ databases">
        <title>Microbes associate with the intestines of laboratory mice.</title>
        <authorList>
            <person name="Navarre W."/>
            <person name="Wong E."/>
            <person name="Huang K.C."/>
            <person name="Tropini C."/>
            <person name="Ng K."/>
            <person name="Yu B."/>
        </authorList>
    </citation>
    <scope>NUCLEOTIDE SEQUENCE [LARGE SCALE GENOMIC DNA]</scope>
    <source>
        <strain evidence="7 8">NM83_B4-11</strain>
    </source>
</reference>
<dbReference type="Pfam" id="PF14464">
    <property type="entry name" value="Prok-JAB"/>
    <property type="match status" value="1"/>
</dbReference>
<sequence length="136" mass="13934">MGETVHLSRSLAGEIISRAAQSDQEVCGLLLGCAGHVTQLVACRNVHPTPATHFELDPAALFAALRAARAGGPAVIGHYHSHPSGQATPSATDADAAAADGSIWIIVAGTDITAWKAVRDGAVHGRFDPLALAIAR</sequence>
<dbReference type="Proteomes" id="UP000308038">
    <property type="component" value="Unassembled WGS sequence"/>
</dbReference>
<keyword evidence="8" id="KW-1185">Reference proteome</keyword>
<evidence type="ECO:0000256" key="2">
    <source>
        <dbReference type="ARBA" id="ARBA00022723"/>
    </source>
</evidence>
<dbReference type="PANTHER" id="PTHR34858:SF1">
    <property type="entry name" value="CYSO-CYSTEINE PEPTIDASE"/>
    <property type="match status" value="1"/>
</dbReference>
<proteinExistence type="predicted"/>
<dbReference type="InterPro" id="IPR028090">
    <property type="entry name" value="JAB_dom_prok"/>
</dbReference>
<dbReference type="PANTHER" id="PTHR34858">
    <property type="entry name" value="CYSO-CYSTEINE PEPTIDASE"/>
    <property type="match status" value="1"/>
</dbReference>
<evidence type="ECO:0000313" key="8">
    <source>
        <dbReference type="Proteomes" id="UP000308038"/>
    </source>
</evidence>
<comment type="caution">
    <text evidence="7">The sequence shown here is derived from an EMBL/GenBank/DDBJ whole genome shotgun (WGS) entry which is preliminary data.</text>
</comment>
<evidence type="ECO:0000313" key="7">
    <source>
        <dbReference type="EMBL" id="THG39328.1"/>
    </source>
</evidence>
<evidence type="ECO:0000256" key="1">
    <source>
        <dbReference type="ARBA" id="ARBA00022670"/>
    </source>
</evidence>
<organism evidence="7 8">
    <name type="scientific">Sphingomonas olei</name>
    <dbReference type="NCBI Taxonomy" id="1886787"/>
    <lineage>
        <taxon>Bacteria</taxon>
        <taxon>Pseudomonadati</taxon>
        <taxon>Pseudomonadota</taxon>
        <taxon>Alphaproteobacteria</taxon>
        <taxon>Sphingomonadales</taxon>
        <taxon>Sphingomonadaceae</taxon>
        <taxon>Sphingomonas</taxon>
    </lineage>
</organism>
<name>A0ABY2QGH1_9SPHN</name>
<keyword evidence="5" id="KW-0482">Metalloprotease</keyword>
<dbReference type="Gene3D" id="3.40.140.10">
    <property type="entry name" value="Cytidine Deaminase, domain 2"/>
    <property type="match status" value="1"/>
</dbReference>
<evidence type="ECO:0000256" key="3">
    <source>
        <dbReference type="ARBA" id="ARBA00022801"/>
    </source>
</evidence>
<dbReference type="RefSeq" id="WP_046408606.1">
    <property type="nucleotide sequence ID" value="NZ_SSTI01000008.1"/>
</dbReference>
<dbReference type="InterPro" id="IPR037518">
    <property type="entry name" value="MPN"/>
</dbReference>
<dbReference type="SUPFAM" id="SSF102712">
    <property type="entry name" value="JAB1/MPN domain"/>
    <property type="match status" value="1"/>
</dbReference>
<feature type="domain" description="MPN" evidence="6">
    <location>
        <begin position="5"/>
        <end position="136"/>
    </location>
</feature>
<keyword evidence="2" id="KW-0479">Metal-binding</keyword>
<evidence type="ECO:0000256" key="5">
    <source>
        <dbReference type="ARBA" id="ARBA00023049"/>
    </source>
</evidence>
<dbReference type="EMBL" id="SSTI01000008">
    <property type="protein sequence ID" value="THG39328.1"/>
    <property type="molecule type" value="Genomic_DNA"/>
</dbReference>